<dbReference type="PROSITE" id="PS51186">
    <property type="entry name" value="GNAT"/>
    <property type="match status" value="1"/>
</dbReference>
<dbReference type="GO" id="GO:0016747">
    <property type="term" value="F:acyltransferase activity, transferring groups other than amino-acyl groups"/>
    <property type="evidence" value="ECO:0007669"/>
    <property type="project" value="InterPro"/>
</dbReference>
<keyword evidence="3" id="KW-1185">Reference proteome</keyword>
<organism evidence="2 3">
    <name type="scientific">Mesoterricola sediminis</name>
    <dbReference type="NCBI Taxonomy" id="2927980"/>
    <lineage>
        <taxon>Bacteria</taxon>
        <taxon>Pseudomonadati</taxon>
        <taxon>Acidobacteriota</taxon>
        <taxon>Holophagae</taxon>
        <taxon>Holophagales</taxon>
        <taxon>Holophagaceae</taxon>
        <taxon>Mesoterricola</taxon>
    </lineage>
</organism>
<dbReference type="EMBL" id="AP027081">
    <property type="protein sequence ID" value="BDU75699.1"/>
    <property type="molecule type" value="Genomic_DNA"/>
</dbReference>
<dbReference type="InterPro" id="IPR000182">
    <property type="entry name" value="GNAT_dom"/>
</dbReference>
<dbReference type="SUPFAM" id="SSF55729">
    <property type="entry name" value="Acyl-CoA N-acyltransferases (Nat)"/>
    <property type="match status" value="1"/>
</dbReference>
<dbReference type="AlphaFoldDB" id="A0AA48GQG2"/>
<dbReference type="Pfam" id="PF00583">
    <property type="entry name" value="Acetyltransf_1"/>
    <property type="match status" value="1"/>
</dbReference>
<dbReference type="Gene3D" id="3.40.630.30">
    <property type="match status" value="1"/>
</dbReference>
<gene>
    <name evidence="2" type="ORF">METESE_06570</name>
</gene>
<feature type="domain" description="N-acetyltransferase" evidence="1">
    <location>
        <begin position="109"/>
        <end position="247"/>
    </location>
</feature>
<accession>A0AA48GQG2</accession>
<evidence type="ECO:0000313" key="2">
    <source>
        <dbReference type="EMBL" id="BDU75699.1"/>
    </source>
</evidence>
<dbReference type="Proteomes" id="UP001228113">
    <property type="component" value="Chromosome"/>
</dbReference>
<dbReference type="InterPro" id="IPR016181">
    <property type="entry name" value="Acyl_CoA_acyltransferase"/>
</dbReference>
<evidence type="ECO:0000259" key="1">
    <source>
        <dbReference type="PROSITE" id="PS51186"/>
    </source>
</evidence>
<name>A0AA48GQG2_9BACT</name>
<evidence type="ECO:0000313" key="3">
    <source>
        <dbReference type="Proteomes" id="UP001228113"/>
    </source>
</evidence>
<sequence>MDSPLEANLLWAARRVEDEPGWAVLETPALQAIRTPVPAPVLNLAWGLPSPESLARAWTFFGDRQHRWYLPADADPGPLAGAGYVRVEATREMVLDLAGAAVPPPPAGARVAEAGPEDLAAWSALTGEIFGAGAAAEAAVWRPLLRRVGSVAYLVWMDGAPVATALVTPGEGTGGVHNVATLPAYRGRGLAAAAVGACVARAQAWGLERLALYGSRMGVPVYARMGFRTIGTLGERLSPWAEGAPLNPPSPHP</sequence>
<reference evidence="2" key="1">
    <citation type="journal article" date="2023" name="Int. J. Syst. Evol. Microbiol.">
        <title>Mesoterricola silvestris gen. nov., sp. nov., Mesoterricola sediminis sp. nov., Geothrix oryzae sp. nov., Geothrix edaphica sp. nov., Geothrix rubra sp. nov., and Geothrix limicola sp. nov., six novel members of Acidobacteriota isolated from soils.</title>
        <authorList>
            <person name="Itoh H."/>
            <person name="Sugisawa Y."/>
            <person name="Mise K."/>
            <person name="Xu Z."/>
            <person name="Kuniyasu M."/>
            <person name="Ushijima N."/>
            <person name="Kawano K."/>
            <person name="Kobayashi E."/>
            <person name="Shiratori Y."/>
            <person name="Masuda Y."/>
            <person name="Senoo K."/>
        </authorList>
    </citation>
    <scope>NUCLEOTIDE SEQUENCE</scope>
    <source>
        <strain evidence="2">W786</strain>
    </source>
</reference>
<protein>
    <recommendedName>
        <fullName evidence="1">N-acetyltransferase domain-containing protein</fullName>
    </recommendedName>
</protein>
<dbReference type="RefSeq" id="WP_316411076.1">
    <property type="nucleotide sequence ID" value="NZ_AP027081.1"/>
</dbReference>
<dbReference type="KEGG" id="msea:METESE_06570"/>
<proteinExistence type="predicted"/>